<evidence type="ECO:0008006" key="4">
    <source>
        <dbReference type="Google" id="ProtNLM"/>
    </source>
</evidence>
<evidence type="ECO:0000313" key="3">
    <source>
        <dbReference type="Proteomes" id="UP001155483"/>
    </source>
</evidence>
<keyword evidence="3" id="KW-1185">Reference proteome</keyword>
<sequence>MKKLSIFCCCLLLFFSTNAQSDSVYQTLIGKASLFHLQENYKSAIECYEQAFKLQNPDALTAYKAAGMYSLDSNADRALIYLQIALKSGWTEADRLAFDPYFDYLRKTEQDKWKAIEQEALTKEQQYGKTLQLPSLRKEINLMALKDQQLRYKRVQTNNDNLLAIINGQINQSDLNNLERAKQIISQYGWLKISQIGKDGQNNLWLIVQHADQDVMFQQTALTAMEKLKGTKELNMENYAFLYDRVQCNLNYKQVYGTQVVWTNNGEASGVRPVKEEDKVDERRKEIGLQPLQIYALTYGFNYKVPTTAQARQNDSAESINVHLLMDSAKYFYSKREFQKTYDYYNTASTFLSGMSSADNFDAAIVFSKIGAVDKDEKYKSIALDFLNLLYVRQNLTKTQLLSQPAFKVLYKEPRWKDMIKQLN</sequence>
<reference evidence="2" key="1">
    <citation type="submission" date="2022-09" db="EMBL/GenBank/DDBJ databases">
        <authorList>
            <person name="Yuan C."/>
            <person name="Ke Z."/>
        </authorList>
    </citation>
    <scope>NUCLEOTIDE SEQUENCE</scope>
    <source>
        <strain evidence="2">LB-8</strain>
    </source>
</reference>
<dbReference type="InterPro" id="IPR011990">
    <property type="entry name" value="TPR-like_helical_dom_sf"/>
</dbReference>
<protein>
    <recommendedName>
        <fullName evidence="4">Tetratricopeptide repeat protein</fullName>
    </recommendedName>
</protein>
<dbReference type="Gene3D" id="1.25.40.10">
    <property type="entry name" value="Tetratricopeptide repeat domain"/>
    <property type="match status" value="1"/>
</dbReference>
<gene>
    <name evidence="2" type="ORF">OCK74_05665</name>
</gene>
<proteinExistence type="predicted"/>
<name>A0A9X2XNF1_9BACT</name>
<evidence type="ECO:0000313" key="2">
    <source>
        <dbReference type="EMBL" id="MCU7548593.1"/>
    </source>
</evidence>
<feature type="chain" id="PRO_5040793936" description="Tetratricopeptide repeat protein" evidence="1">
    <location>
        <begin position="20"/>
        <end position="424"/>
    </location>
</feature>
<accession>A0A9X2XNF1</accession>
<dbReference type="AlphaFoldDB" id="A0A9X2XNF1"/>
<dbReference type="InterPro" id="IPR046732">
    <property type="entry name" value="DUF6624"/>
</dbReference>
<evidence type="ECO:0000256" key="1">
    <source>
        <dbReference type="SAM" id="SignalP"/>
    </source>
</evidence>
<organism evidence="2 3">
    <name type="scientific">Paraflavisolibacter caeni</name>
    <dbReference type="NCBI Taxonomy" id="2982496"/>
    <lineage>
        <taxon>Bacteria</taxon>
        <taxon>Pseudomonadati</taxon>
        <taxon>Bacteroidota</taxon>
        <taxon>Chitinophagia</taxon>
        <taxon>Chitinophagales</taxon>
        <taxon>Chitinophagaceae</taxon>
        <taxon>Paraflavisolibacter</taxon>
    </lineage>
</organism>
<dbReference type="Proteomes" id="UP001155483">
    <property type="component" value="Unassembled WGS sequence"/>
</dbReference>
<dbReference type="RefSeq" id="WP_279296039.1">
    <property type="nucleotide sequence ID" value="NZ_JAOTIF010000002.1"/>
</dbReference>
<feature type="signal peptide" evidence="1">
    <location>
        <begin position="1"/>
        <end position="19"/>
    </location>
</feature>
<dbReference type="EMBL" id="JAOTIF010000002">
    <property type="protein sequence ID" value="MCU7548593.1"/>
    <property type="molecule type" value="Genomic_DNA"/>
</dbReference>
<comment type="caution">
    <text evidence="2">The sequence shown here is derived from an EMBL/GenBank/DDBJ whole genome shotgun (WGS) entry which is preliminary data.</text>
</comment>
<keyword evidence="1" id="KW-0732">Signal</keyword>
<reference evidence="2" key="2">
    <citation type="submission" date="2023-04" db="EMBL/GenBank/DDBJ databases">
        <title>Paracnuella aquatica gen. nov., sp. nov., a member of the family Chitinophagaceae isolated from a hot spring.</title>
        <authorList>
            <person name="Wang C."/>
        </authorList>
    </citation>
    <scope>NUCLEOTIDE SEQUENCE</scope>
    <source>
        <strain evidence="2">LB-8</strain>
    </source>
</reference>
<dbReference type="SUPFAM" id="SSF48452">
    <property type="entry name" value="TPR-like"/>
    <property type="match status" value="1"/>
</dbReference>
<dbReference type="Pfam" id="PF20329">
    <property type="entry name" value="DUF6624"/>
    <property type="match status" value="1"/>
</dbReference>